<name>A0A6J5PWM3_9CAUD</name>
<evidence type="ECO:0000256" key="1">
    <source>
        <dbReference type="SAM" id="Phobius"/>
    </source>
</evidence>
<reference evidence="2" key="1">
    <citation type="submission" date="2020-05" db="EMBL/GenBank/DDBJ databases">
        <authorList>
            <person name="Chiriac C."/>
            <person name="Salcher M."/>
            <person name="Ghai R."/>
            <person name="Kavagutti S V."/>
        </authorList>
    </citation>
    <scope>NUCLEOTIDE SEQUENCE</scope>
</reference>
<dbReference type="EMBL" id="LR796923">
    <property type="protein sequence ID" value="CAB4175602.1"/>
    <property type="molecule type" value="Genomic_DNA"/>
</dbReference>
<accession>A0A6J5PWM3</accession>
<keyword evidence="1" id="KW-0472">Membrane</keyword>
<sequence>MKYYNEFERRPKFVFIWMILMGSVIVLVAWLIKTLVIG</sequence>
<evidence type="ECO:0000313" key="2">
    <source>
        <dbReference type="EMBL" id="CAB4175602.1"/>
    </source>
</evidence>
<feature type="transmembrane region" description="Helical" evidence="1">
    <location>
        <begin position="12"/>
        <end position="32"/>
    </location>
</feature>
<keyword evidence="1" id="KW-1133">Transmembrane helix</keyword>
<keyword evidence="1" id="KW-0812">Transmembrane</keyword>
<organism evidence="2">
    <name type="scientific">uncultured Caudovirales phage</name>
    <dbReference type="NCBI Taxonomy" id="2100421"/>
    <lineage>
        <taxon>Viruses</taxon>
        <taxon>Duplodnaviria</taxon>
        <taxon>Heunggongvirae</taxon>
        <taxon>Uroviricota</taxon>
        <taxon>Caudoviricetes</taxon>
        <taxon>Peduoviridae</taxon>
        <taxon>Maltschvirus</taxon>
        <taxon>Maltschvirus maltsch</taxon>
    </lineage>
</organism>
<proteinExistence type="predicted"/>
<gene>
    <name evidence="2" type="ORF">UFOVP972_272</name>
</gene>
<protein>
    <submittedName>
        <fullName evidence="2">Uncharacterized protein</fullName>
    </submittedName>
</protein>